<dbReference type="KEGG" id="csn:Cyast_1962"/>
<keyword evidence="1" id="KW-0472">Membrane</keyword>
<keyword evidence="3" id="KW-1185">Reference proteome</keyword>
<evidence type="ECO:0000313" key="2">
    <source>
        <dbReference type="EMBL" id="AFZ47915.1"/>
    </source>
</evidence>
<keyword evidence="1" id="KW-0812">Transmembrane</keyword>
<evidence type="ECO:0000313" key="3">
    <source>
        <dbReference type="Proteomes" id="UP000010483"/>
    </source>
</evidence>
<feature type="transmembrane region" description="Helical" evidence="1">
    <location>
        <begin position="6"/>
        <end position="27"/>
    </location>
</feature>
<name>K9YNC7_CYASC</name>
<protein>
    <submittedName>
        <fullName evidence="2">Uncharacterized protein</fullName>
    </submittedName>
</protein>
<accession>K9YNC7</accession>
<feature type="transmembrane region" description="Helical" evidence="1">
    <location>
        <begin position="106"/>
        <end position="126"/>
    </location>
</feature>
<dbReference type="STRING" id="292563.Cyast_1962"/>
<feature type="transmembrane region" description="Helical" evidence="1">
    <location>
        <begin position="39"/>
        <end position="59"/>
    </location>
</feature>
<proteinExistence type="predicted"/>
<sequence length="129" mass="14946">MIIKALIIWLLIALAETIQGIIRVKFVSRKIGESLAKKLGIISGCFLIFLITWFTLPWIKPNTIIDAFLIGLLWLFLMVNFDLLLGRYVFHYSWKRISYDFNIYRGGFLGIGMLFLFIAPSLVFLLKIN</sequence>
<dbReference type="HOGENOM" id="CLU_135085_1_0_3"/>
<dbReference type="AlphaFoldDB" id="K9YNC7"/>
<keyword evidence="1" id="KW-1133">Transmembrane helix</keyword>
<feature type="transmembrane region" description="Helical" evidence="1">
    <location>
        <begin position="65"/>
        <end position="85"/>
    </location>
</feature>
<evidence type="ECO:0000256" key="1">
    <source>
        <dbReference type="SAM" id="Phobius"/>
    </source>
</evidence>
<organism evidence="2 3">
    <name type="scientific">Cyanobacterium stanieri (strain ATCC 29140 / PCC 7202)</name>
    <dbReference type="NCBI Taxonomy" id="292563"/>
    <lineage>
        <taxon>Bacteria</taxon>
        <taxon>Bacillati</taxon>
        <taxon>Cyanobacteriota</taxon>
        <taxon>Cyanophyceae</taxon>
        <taxon>Oscillatoriophycideae</taxon>
        <taxon>Chroococcales</taxon>
        <taxon>Geminocystaceae</taxon>
        <taxon>Cyanobacterium</taxon>
    </lineage>
</organism>
<gene>
    <name evidence="2" type="ordered locus">Cyast_1962</name>
</gene>
<dbReference type="EMBL" id="CP003940">
    <property type="protein sequence ID" value="AFZ47915.1"/>
    <property type="molecule type" value="Genomic_DNA"/>
</dbReference>
<dbReference type="Proteomes" id="UP000010483">
    <property type="component" value="Chromosome"/>
</dbReference>
<reference evidence="3" key="1">
    <citation type="journal article" date="2013" name="Proc. Natl. Acad. Sci. U.S.A.">
        <title>Improving the coverage of the cyanobacterial phylum using diversity-driven genome sequencing.</title>
        <authorList>
            <person name="Shih P.M."/>
            <person name="Wu D."/>
            <person name="Latifi A."/>
            <person name="Axen S.D."/>
            <person name="Fewer D.P."/>
            <person name="Talla E."/>
            <person name="Calteau A."/>
            <person name="Cai F."/>
            <person name="Tandeau de Marsac N."/>
            <person name="Rippka R."/>
            <person name="Herdman M."/>
            <person name="Sivonen K."/>
            <person name="Coursin T."/>
            <person name="Laurent T."/>
            <person name="Goodwin L."/>
            <person name="Nolan M."/>
            <person name="Davenport K.W."/>
            <person name="Han C.S."/>
            <person name="Rubin E.M."/>
            <person name="Eisen J.A."/>
            <person name="Woyke T."/>
            <person name="Gugger M."/>
            <person name="Kerfeld C.A."/>
        </authorList>
    </citation>
    <scope>NUCLEOTIDE SEQUENCE [LARGE SCALE GENOMIC DNA]</scope>
    <source>
        <strain evidence="3">ATCC 29140 / PCC 7202</strain>
    </source>
</reference>
<dbReference type="eggNOG" id="ENOG5032VHV">
    <property type="taxonomic scope" value="Bacteria"/>
</dbReference>
<dbReference type="BioCyc" id="CSTA292563:G1353-1969-MONOMER"/>